<dbReference type="AlphaFoldDB" id="A0A2K4MJS7"/>
<dbReference type="PANTHER" id="PTHR44051:SF2">
    <property type="entry name" value="HYPOTHETICAL GLUTATHIONE S-TRANSFERASE LIKE PROTEIN"/>
    <property type="match status" value="1"/>
</dbReference>
<dbReference type="EMBL" id="PPTF01000073">
    <property type="protein sequence ID" value="POA97333.1"/>
    <property type="molecule type" value="Genomic_DNA"/>
</dbReference>
<feature type="domain" description="GST N-terminal" evidence="1">
    <location>
        <begin position="2"/>
        <end position="84"/>
    </location>
</feature>
<dbReference type="InterPro" id="IPR004046">
    <property type="entry name" value="GST_C"/>
</dbReference>
<proteinExistence type="predicted"/>
<dbReference type="SFLD" id="SFLDS00019">
    <property type="entry name" value="Glutathione_Transferase_(cytos"/>
    <property type="match status" value="1"/>
</dbReference>
<dbReference type="Gene3D" id="3.40.30.10">
    <property type="entry name" value="Glutaredoxin"/>
    <property type="match status" value="1"/>
</dbReference>
<feature type="domain" description="GST C-terminal" evidence="2">
    <location>
        <begin position="86"/>
        <end position="205"/>
    </location>
</feature>
<dbReference type="InterPro" id="IPR036249">
    <property type="entry name" value="Thioredoxin-like_sf"/>
</dbReference>
<organism evidence="3 4">
    <name type="scientific">Chromobacterium sinusclupearum</name>
    <dbReference type="NCBI Taxonomy" id="2077146"/>
    <lineage>
        <taxon>Bacteria</taxon>
        <taxon>Pseudomonadati</taxon>
        <taxon>Pseudomonadota</taxon>
        <taxon>Betaproteobacteria</taxon>
        <taxon>Neisseriales</taxon>
        <taxon>Chromobacteriaceae</taxon>
        <taxon>Chromobacterium</taxon>
    </lineage>
</organism>
<dbReference type="PROSITE" id="PS50404">
    <property type="entry name" value="GST_NTER"/>
    <property type="match status" value="1"/>
</dbReference>
<dbReference type="RefSeq" id="WP_103321124.1">
    <property type="nucleotide sequence ID" value="NZ_PPTF01000073.1"/>
</dbReference>
<dbReference type="InterPro" id="IPR036282">
    <property type="entry name" value="Glutathione-S-Trfase_C_sf"/>
</dbReference>
<dbReference type="InterPro" id="IPR010987">
    <property type="entry name" value="Glutathione-S-Trfase_C-like"/>
</dbReference>
<dbReference type="GO" id="GO:0016740">
    <property type="term" value="F:transferase activity"/>
    <property type="evidence" value="ECO:0007669"/>
    <property type="project" value="UniProtKB-KW"/>
</dbReference>
<accession>A0A2K4MJS7</accession>
<dbReference type="PROSITE" id="PS50405">
    <property type="entry name" value="GST_CTER"/>
    <property type="match status" value="1"/>
</dbReference>
<evidence type="ECO:0000313" key="3">
    <source>
        <dbReference type="EMBL" id="POA97333.1"/>
    </source>
</evidence>
<keyword evidence="4" id="KW-1185">Reference proteome</keyword>
<gene>
    <name evidence="3" type="ORF">C2134_15950</name>
</gene>
<dbReference type="SUPFAM" id="SSF52833">
    <property type="entry name" value="Thioredoxin-like"/>
    <property type="match status" value="1"/>
</dbReference>
<dbReference type="Gene3D" id="1.20.1050.10">
    <property type="match status" value="1"/>
</dbReference>
<evidence type="ECO:0000313" key="4">
    <source>
        <dbReference type="Proteomes" id="UP000236416"/>
    </source>
</evidence>
<dbReference type="InterPro" id="IPR040079">
    <property type="entry name" value="Glutathione_S-Trfase"/>
</dbReference>
<dbReference type="Pfam" id="PF13417">
    <property type="entry name" value="GST_N_3"/>
    <property type="match status" value="1"/>
</dbReference>
<dbReference type="Pfam" id="PF00043">
    <property type="entry name" value="GST_C"/>
    <property type="match status" value="1"/>
</dbReference>
<dbReference type="PANTHER" id="PTHR44051">
    <property type="entry name" value="GLUTATHIONE S-TRANSFERASE-RELATED"/>
    <property type="match status" value="1"/>
</dbReference>
<dbReference type="SFLD" id="SFLDG00358">
    <property type="entry name" value="Main_(cytGST)"/>
    <property type="match status" value="1"/>
</dbReference>
<name>A0A2K4MJS7_9NEIS</name>
<reference evidence="3 4" key="1">
    <citation type="submission" date="2018-01" db="EMBL/GenBank/DDBJ databases">
        <title>Genomic Sequence of Chromobacterium MWU13-2610 from wild cranberry bogs within the Cape Cod National Seashore.</title>
        <authorList>
            <person name="O'Hara-Hanley K."/>
            <person name="Soby S."/>
            <person name="Harrison A."/>
        </authorList>
    </citation>
    <scope>NUCLEOTIDE SEQUENCE [LARGE SCALE GENOMIC DNA]</scope>
    <source>
        <strain evidence="3 4">MWU13-2610</strain>
    </source>
</reference>
<dbReference type="InterPro" id="IPR004045">
    <property type="entry name" value="Glutathione_S-Trfase_N"/>
</dbReference>
<dbReference type="SUPFAM" id="SSF47616">
    <property type="entry name" value="GST C-terminal domain-like"/>
    <property type="match status" value="1"/>
</dbReference>
<dbReference type="Proteomes" id="UP000236416">
    <property type="component" value="Unassembled WGS sequence"/>
</dbReference>
<protein>
    <submittedName>
        <fullName evidence="3">Glutathione S-transferase</fullName>
    </submittedName>
</protein>
<evidence type="ECO:0000259" key="1">
    <source>
        <dbReference type="PROSITE" id="PS50404"/>
    </source>
</evidence>
<evidence type="ECO:0000259" key="2">
    <source>
        <dbReference type="PROSITE" id="PS50405"/>
    </source>
</evidence>
<sequence length="207" mass="23466">MSKLILYGNRYSGHSYKVRLALVLADISHDYAHIDLALPRAERPEDFRTASRFGEVPVLVADGVPLCQSNAILQWLADSYGTLGGALGERQRVREWLNWETNRLGMSLPNLRYSRLMAHYEPAVEAWLEARLREDLAVLETELAERRYLAGDQVSIADVSLCAYLWWLSDAGLDIADWPHIQAWLARIAAQPGWQHPDELMAADIPE</sequence>
<keyword evidence="3" id="KW-0808">Transferase</keyword>
<comment type="caution">
    <text evidence="3">The sequence shown here is derived from an EMBL/GenBank/DDBJ whole genome shotgun (WGS) entry which is preliminary data.</text>
</comment>